<dbReference type="Proteomes" id="UP000005238">
    <property type="component" value="Unassembled WGS sequence"/>
</dbReference>
<dbReference type="SUPFAM" id="SSF52777">
    <property type="entry name" value="CoA-dependent acyltransferases"/>
    <property type="match status" value="1"/>
</dbReference>
<evidence type="ECO:0000313" key="1">
    <source>
        <dbReference type="EnsemblProtists" id="Phyra78445"/>
    </source>
</evidence>
<organism evidence="1 2">
    <name type="scientific">Phytophthora ramorum</name>
    <name type="common">Sudden oak death agent</name>
    <dbReference type="NCBI Taxonomy" id="164328"/>
    <lineage>
        <taxon>Eukaryota</taxon>
        <taxon>Sar</taxon>
        <taxon>Stramenopiles</taxon>
        <taxon>Oomycota</taxon>
        <taxon>Peronosporomycetes</taxon>
        <taxon>Peronosporales</taxon>
        <taxon>Peronosporaceae</taxon>
        <taxon>Phytophthora</taxon>
    </lineage>
</organism>
<dbReference type="VEuPathDB" id="FungiDB:KRP23_4152"/>
<dbReference type="EMBL" id="DS566028">
    <property type="status" value="NOT_ANNOTATED_CDS"/>
    <property type="molecule type" value="Genomic_DNA"/>
</dbReference>
<sequence length="507" mass="57090">MSCISNESVVTDDRKRRFPLRGIERFGVADPCVSMKCCHATAISGDMDQLLRFLPTAVMRTYNRHPRLRALAVTDEEFTAEIQPRITLEDVATKKLLRVRELSDSEEDHAAWMEWNHFVQTETHVPFDRSTQFMFYLTAWVNKTENKARFFLFSDHIMSDGESGMIFVNDTLEDVALLSIEAAKPVNELPLRPSLYAMLLTSPWWLKPVAKTVLAVLVGPAFVSSMKVFKPVLAPREDQKDFGIPFEQNSTTLLSQAGSPTNMRDTLRRCKQEGVTLGNALIPMLVLAFYHASKVDHKLKGVEETDGPFHLVTDMCYNMRQRVPEPAEERQVGVYMTNTRLQWLATEGVDMRTAKFWDLARTSQQQTNAQGDNLLEMAIPCLMMDRKLAKPSVGALLGDFKIASSCSGDATISNLGRYAYKKKHLLAANGELTVEDMFAFCAIPFVTSSSTMWLSTVNSFNYSMGHKVDEKVGSELFNACVRICENASSIQKDDTMEDVLKRLGIEA</sequence>
<dbReference type="Gene3D" id="3.30.559.10">
    <property type="entry name" value="Chloramphenicol acetyltransferase-like domain"/>
    <property type="match status" value="1"/>
</dbReference>
<dbReference type="InParanoid" id="H3GP54"/>
<keyword evidence="2" id="KW-1185">Reference proteome</keyword>
<dbReference type="EnsemblProtists" id="Phyra78445">
    <property type="protein sequence ID" value="Phyra78445"/>
    <property type="gene ID" value="Phyra78445"/>
</dbReference>
<name>H3GP54_PHYRM</name>
<dbReference type="eggNOG" id="ENOG502R1BA">
    <property type="taxonomic scope" value="Eukaryota"/>
</dbReference>
<reference evidence="2" key="1">
    <citation type="journal article" date="2006" name="Science">
        <title>Phytophthora genome sequences uncover evolutionary origins and mechanisms of pathogenesis.</title>
        <authorList>
            <person name="Tyler B.M."/>
            <person name="Tripathy S."/>
            <person name="Zhang X."/>
            <person name="Dehal P."/>
            <person name="Jiang R.H."/>
            <person name="Aerts A."/>
            <person name="Arredondo F.D."/>
            <person name="Baxter L."/>
            <person name="Bensasson D."/>
            <person name="Beynon J.L."/>
            <person name="Chapman J."/>
            <person name="Damasceno C.M."/>
            <person name="Dorrance A.E."/>
            <person name="Dou D."/>
            <person name="Dickerman A.W."/>
            <person name="Dubchak I.L."/>
            <person name="Garbelotto M."/>
            <person name="Gijzen M."/>
            <person name="Gordon S.G."/>
            <person name="Govers F."/>
            <person name="Grunwald N.J."/>
            <person name="Huang W."/>
            <person name="Ivors K.L."/>
            <person name="Jones R.W."/>
            <person name="Kamoun S."/>
            <person name="Krampis K."/>
            <person name="Lamour K.H."/>
            <person name="Lee M.K."/>
            <person name="McDonald W.H."/>
            <person name="Medina M."/>
            <person name="Meijer H.J."/>
            <person name="Nordberg E.K."/>
            <person name="Maclean D.J."/>
            <person name="Ospina-Giraldo M.D."/>
            <person name="Morris P.F."/>
            <person name="Phuntumart V."/>
            <person name="Putnam N.H."/>
            <person name="Rash S."/>
            <person name="Rose J.K."/>
            <person name="Sakihama Y."/>
            <person name="Salamov A.A."/>
            <person name="Savidor A."/>
            <person name="Scheuring C.F."/>
            <person name="Smith B.M."/>
            <person name="Sobral B.W."/>
            <person name="Terry A."/>
            <person name="Torto-Alalibo T.A."/>
            <person name="Win J."/>
            <person name="Xu Z."/>
            <person name="Zhang H."/>
            <person name="Grigoriev I.V."/>
            <person name="Rokhsar D.S."/>
            <person name="Boore J.L."/>
        </authorList>
    </citation>
    <scope>NUCLEOTIDE SEQUENCE [LARGE SCALE GENOMIC DNA]</scope>
    <source>
        <strain evidence="2">Pr102</strain>
    </source>
</reference>
<accession>H3GP54</accession>
<proteinExistence type="predicted"/>
<dbReference type="InterPro" id="IPR010828">
    <property type="entry name" value="Atf2/Sli1-like"/>
</dbReference>
<dbReference type="PANTHER" id="PTHR28037">
    <property type="entry name" value="ALCOHOL O-ACETYLTRANSFERASE 1-RELATED"/>
    <property type="match status" value="1"/>
</dbReference>
<dbReference type="InterPro" id="IPR023213">
    <property type="entry name" value="CAT-like_dom_sf"/>
</dbReference>
<evidence type="ECO:0008006" key="3">
    <source>
        <dbReference type="Google" id="ProtNLM"/>
    </source>
</evidence>
<reference evidence="1" key="2">
    <citation type="submission" date="2015-06" db="UniProtKB">
        <authorList>
            <consortium name="EnsemblProtists"/>
        </authorList>
    </citation>
    <scope>IDENTIFICATION</scope>
    <source>
        <strain evidence="1">Pr102</strain>
    </source>
</reference>
<protein>
    <recommendedName>
        <fullName evidence="3">Condensation domain-containing protein</fullName>
    </recommendedName>
</protein>
<dbReference type="VEuPathDB" id="FungiDB:KRP22_2601"/>
<dbReference type="InterPro" id="IPR052058">
    <property type="entry name" value="Alcohol_O-acetyltransferase"/>
</dbReference>
<dbReference type="HOGENOM" id="CLU_018952_0_0_1"/>
<evidence type="ECO:0000313" key="2">
    <source>
        <dbReference type="Proteomes" id="UP000005238"/>
    </source>
</evidence>
<dbReference type="Pfam" id="PF07247">
    <property type="entry name" value="AATase"/>
    <property type="match status" value="1"/>
</dbReference>
<dbReference type="PANTHER" id="PTHR28037:SF1">
    <property type="entry name" value="ALCOHOL O-ACETYLTRANSFERASE 1-RELATED"/>
    <property type="match status" value="1"/>
</dbReference>
<dbReference type="AlphaFoldDB" id="H3GP54"/>